<keyword evidence="2 7" id="KW-0812">Transmembrane</keyword>
<feature type="transmembrane region" description="Helical" evidence="7">
    <location>
        <begin position="90"/>
        <end position="113"/>
    </location>
</feature>
<sequence length="367" mass="37856">MESKAVGFCAVVAVLGIISAATGFAGEFTRVKASDVYIEDDSCVYPSSPALALGIISAVFAIITQVYISVTFGGCRCCRNDPNSTPISKLLSVLSWVATVVAVVLLLAAAGLNNREGGQVDSYGYFTCYVVKPGIFAAGGVLALLSAVFGIGAFVTVAPAATQPTTNPVVAFPMGANVDPEKNPVPFPPQQYPPQPMEGRLAGFCLLVAGLGTISVGPAATGFATEVTRIKASDVYIEGDSCFYPSSPVLALGIIAAVFAIVARIYLTVTFGGSSCCRSDPNSTPVLKLLYALSWVASVIAVVLLLAAVGINNETGGQFDSYGYVTCYVVKPGIYASGAVLALLSVVFGIMAYVTLISSTKNLKSSN</sequence>
<dbReference type="OrthoDB" id="678343at2759"/>
<organism evidence="8 9">
    <name type="scientific">Mikania micrantha</name>
    <name type="common">bitter vine</name>
    <dbReference type="NCBI Taxonomy" id="192012"/>
    <lineage>
        <taxon>Eukaryota</taxon>
        <taxon>Viridiplantae</taxon>
        <taxon>Streptophyta</taxon>
        <taxon>Embryophyta</taxon>
        <taxon>Tracheophyta</taxon>
        <taxon>Spermatophyta</taxon>
        <taxon>Magnoliopsida</taxon>
        <taxon>eudicotyledons</taxon>
        <taxon>Gunneridae</taxon>
        <taxon>Pentapetalae</taxon>
        <taxon>asterids</taxon>
        <taxon>campanulids</taxon>
        <taxon>Asterales</taxon>
        <taxon>Asteraceae</taxon>
        <taxon>Asteroideae</taxon>
        <taxon>Heliantheae alliance</taxon>
        <taxon>Eupatorieae</taxon>
        <taxon>Mikania</taxon>
    </lineage>
</organism>
<evidence type="ECO:0000256" key="3">
    <source>
        <dbReference type="ARBA" id="ARBA00022729"/>
    </source>
</evidence>
<dbReference type="GO" id="GO:0012505">
    <property type="term" value="C:endomembrane system"/>
    <property type="evidence" value="ECO:0007669"/>
    <property type="project" value="UniProtKB-SubCell"/>
</dbReference>
<dbReference type="PANTHER" id="PTHR31769">
    <property type="entry name" value="OS07G0462200 PROTEIN-RELATED"/>
    <property type="match status" value="1"/>
</dbReference>
<evidence type="ECO:0000256" key="7">
    <source>
        <dbReference type="SAM" id="Phobius"/>
    </source>
</evidence>
<gene>
    <name evidence="8" type="ORF">E3N88_24892</name>
</gene>
<evidence type="ECO:0000256" key="1">
    <source>
        <dbReference type="ARBA" id="ARBA00004127"/>
    </source>
</evidence>
<evidence type="ECO:0000256" key="2">
    <source>
        <dbReference type="ARBA" id="ARBA00022692"/>
    </source>
</evidence>
<dbReference type="InterPro" id="IPR052222">
    <property type="entry name" value="DESIGUAL"/>
</dbReference>
<keyword evidence="5 7" id="KW-0472">Membrane</keyword>
<comment type="subcellular location">
    <subcellularLocation>
        <location evidence="1">Endomembrane system</location>
        <topology evidence="1">Multi-pass membrane protein</topology>
    </subcellularLocation>
</comment>
<comment type="caution">
    <text evidence="8">The sequence shown here is derived from an EMBL/GenBank/DDBJ whole genome shotgun (WGS) entry which is preliminary data.</text>
</comment>
<protein>
    <submittedName>
        <fullName evidence="8">Uncharacterized protein</fullName>
    </submittedName>
</protein>
<keyword evidence="9" id="KW-1185">Reference proteome</keyword>
<feature type="transmembrane region" description="Helical" evidence="7">
    <location>
        <begin position="249"/>
        <end position="269"/>
    </location>
</feature>
<dbReference type="AlphaFoldDB" id="A0A5N6N3F5"/>
<evidence type="ECO:0000256" key="5">
    <source>
        <dbReference type="ARBA" id="ARBA00023136"/>
    </source>
</evidence>
<evidence type="ECO:0000313" key="8">
    <source>
        <dbReference type="EMBL" id="KAD4384724.1"/>
    </source>
</evidence>
<dbReference type="Pfam" id="PF06749">
    <property type="entry name" value="DUF1218"/>
    <property type="match status" value="2"/>
</dbReference>
<evidence type="ECO:0000256" key="4">
    <source>
        <dbReference type="ARBA" id="ARBA00022989"/>
    </source>
</evidence>
<dbReference type="Proteomes" id="UP000326396">
    <property type="component" value="Linkage Group LG3"/>
</dbReference>
<keyword evidence="4 7" id="KW-1133">Transmembrane helix</keyword>
<dbReference type="InterPro" id="IPR009606">
    <property type="entry name" value="DEAL/Modifying_wall_lignin1/2"/>
</dbReference>
<comment type="similarity">
    <text evidence="6">Belongs to the DESIGUAL family.</text>
</comment>
<evidence type="ECO:0000313" key="9">
    <source>
        <dbReference type="Proteomes" id="UP000326396"/>
    </source>
</evidence>
<name>A0A5N6N3F5_9ASTR</name>
<feature type="transmembrane region" description="Helical" evidence="7">
    <location>
        <begin position="334"/>
        <end position="356"/>
    </location>
</feature>
<accession>A0A5N6N3F5</accession>
<feature type="transmembrane region" description="Helical" evidence="7">
    <location>
        <begin position="201"/>
        <end position="224"/>
    </location>
</feature>
<feature type="transmembrane region" description="Helical" evidence="7">
    <location>
        <begin position="289"/>
        <end position="311"/>
    </location>
</feature>
<feature type="transmembrane region" description="Helical" evidence="7">
    <location>
        <begin position="49"/>
        <end position="70"/>
    </location>
</feature>
<dbReference type="EMBL" id="SZYD01000013">
    <property type="protein sequence ID" value="KAD4384724.1"/>
    <property type="molecule type" value="Genomic_DNA"/>
</dbReference>
<feature type="transmembrane region" description="Helical" evidence="7">
    <location>
        <begin position="133"/>
        <end position="157"/>
    </location>
</feature>
<evidence type="ECO:0000256" key="6">
    <source>
        <dbReference type="ARBA" id="ARBA00029467"/>
    </source>
</evidence>
<keyword evidence="3" id="KW-0732">Signal</keyword>
<proteinExistence type="inferred from homology"/>
<reference evidence="8 9" key="1">
    <citation type="submission" date="2019-05" db="EMBL/GenBank/DDBJ databases">
        <title>Mikania micrantha, genome provides insights into the molecular mechanism of rapid growth.</title>
        <authorList>
            <person name="Liu B."/>
        </authorList>
    </citation>
    <scope>NUCLEOTIDE SEQUENCE [LARGE SCALE GENOMIC DNA]</scope>
    <source>
        <strain evidence="8">NLD-2019</strain>
        <tissue evidence="8">Leaf</tissue>
    </source>
</reference>